<evidence type="ECO:0000256" key="6">
    <source>
        <dbReference type="ARBA" id="ARBA00022989"/>
    </source>
</evidence>
<comment type="subcellular location">
    <subcellularLocation>
        <location evidence="1">Cell membrane</location>
        <topology evidence="1">Multi-pass membrane protein</topology>
    </subcellularLocation>
</comment>
<feature type="domain" description="Glycosyltransferase RgtA/B/C/D-like" evidence="9">
    <location>
        <begin position="79"/>
        <end position="234"/>
    </location>
</feature>
<evidence type="ECO:0000256" key="7">
    <source>
        <dbReference type="ARBA" id="ARBA00023136"/>
    </source>
</evidence>
<keyword evidence="5 8" id="KW-0812">Transmembrane</keyword>
<keyword evidence="3 10" id="KW-0328">Glycosyltransferase</keyword>
<feature type="transmembrane region" description="Helical" evidence="8">
    <location>
        <begin position="153"/>
        <end position="170"/>
    </location>
</feature>
<dbReference type="InterPro" id="IPR050297">
    <property type="entry name" value="LipidA_mod_glycosyltrf_83"/>
</dbReference>
<feature type="transmembrane region" description="Helical" evidence="8">
    <location>
        <begin position="389"/>
        <end position="409"/>
    </location>
</feature>
<dbReference type="GO" id="GO:0016763">
    <property type="term" value="F:pentosyltransferase activity"/>
    <property type="evidence" value="ECO:0007669"/>
    <property type="project" value="TreeGrafter"/>
</dbReference>
<keyword evidence="4 10" id="KW-0808">Transferase</keyword>
<dbReference type="Pfam" id="PF13231">
    <property type="entry name" value="PMT_2"/>
    <property type="match status" value="1"/>
</dbReference>
<dbReference type="Proteomes" id="UP000198619">
    <property type="component" value="Unassembled WGS sequence"/>
</dbReference>
<dbReference type="InterPro" id="IPR038731">
    <property type="entry name" value="RgtA/B/C-like"/>
</dbReference>
<dbReference type="PANTHER" id="PTHR33908">
    <property type="entry name" value="MANNOSYLTRANSFERASE YKCB-RELATED"/>
    <property type="match status" value="1"/>
</dbReference>
<feature type="transmembrane region" description="Helical" evidence="8">
    <location>
        <begin position="14"/>
        <end position="31"/>
    </location>
</feature>
<evidence type="ECO:0000259" key="9">
    <source>
        <dbReference type="Pfam" id="PF13231"/>
    </source>
</evidence>
<feature type="transmembrane region" description="Helical" evidence="8">
    <location>
        <begin position="219"/>
        <end position="236"/>
    </location>
</feature>
<dbReference type="OrthoDB" id="136232at2"/>
<keyword evidence="6 8" id="KW-1133">Transmembrane helix</keyword>
<keyword evidence="2" id="KW-1003">Cell membrane</keyword>
<feature type="transmembrane region" description="Helical" evidence="8">
    <location>
        <begin position="99"/>
        <end position="120"/>
    </location>
</feature>
<accession>A0A1I1AF35</accession>
<evidence type="ECO:0000313" key="10">
    <source>
        <dbReference type="EMBL" id="SFB35986.1"/>
    </source>
</evidence>
<feature type="transmembrane region" description="Helical" evidence="8">
    <location>
        <begin position="74"/>
        <end position="92"/>
    </location>
</feature>
<keyword evidence="7 8" id="KW-0472">Membrane</keyword>
<name>A0A1I1AF35_9CLOT</name>
<sequence>MFSLRNENGKTKKIILIGITVFFILGIYSVIAHGNEHFLGSFEKWDNDDVKYVRSAWTLMDTGKLTYHDVNEETVFIMPGISYTLAGIMTIFGKTTGLVAFRVFQVILEVLSLMLVFFIARKLFNSKVGIIAFILEAIYIPNLWVTHVILTECIFKFLVLALVYFTIYAIEEKKIIYYVIGGMLLGITCLFRPTIGAYPIVVLVLWLYKKYEFKDIIKWTIVVTSVFALVMSPWWIRNYNTFNRFIPCTLSSGNPMIQGSYINYDANIDFYPTEGSDDRIEQEKLYMDNVKYRFKNYMLRSPVKYGLWYFVEKPVILWGGPFYWRKVYSIHYLIAFIQHLAYLILGLYGMYFIFKRRKMEKGNPIVYLLFSLCLYYTIIHIPYVTFDRYGYPMIWIFTISASVVLEKYFENRKIQ</sequence>
<evidence type="ECO:0000256" key="2">
    <source>
        <dbReference type="ARBA" id="ARBA00022475"/>
    </source>
</evidence>
<dbReference type="GO" id="GO:0009103">
    <property type="term" value="P:lipopolysaccharide biosynthetic process"/>
    <property type="evidence" value="ECO:0007669"/>
    <property type="project" value="UniProtKB-ARBA"/>
</dbReference>
<keyword evidence="11" id="KW-1185">Reference proteome</keyword>
<feature type="transmembrane region" description="Helical" evidence="8">
    <location>
        <begin position="365"/>
        <end position="383"/>
    </location>
</feature>
<dbReference type="GO" id="GO:0005886">
    <property type="term" value="C:plasma membrane"/>
    <property type="evidence" value="ECO:0007669"/>
    <property type="project" value="UniProtKB-SubCell"/>
</dbReference>
<dbReference type="AlphaFoldDB" id="A0A1I1AF35"/>
<gene>
    <name evidence="10" type="ORF">SAMN04488528_10348</name>
</gene>
<dbReference type="PANTHER" id="PTHR33908:SF11">
    <property type="entry name" value="MEMBRANE PROTEIN"/>
    <property type="match status" value="1"/>
</dbReference>
<evidence type="ECO:0000256" key="8">
    <source>
        <dbReference type="SAM" id="Phobius"/>
    </source>
</evidence>
<protein>
    <submittedName>
        <fullName evidence="10">Dolichyl-phosphate-mannose-protein mannosyltransferase</fullName>
    </submittedName>
</protein>
<proteinExistence type="predicted"/>
<evidence type="ECO:0000256" key="3">
    <source>
        <dbReference type="ARBA" id="ARBA00022676"/>
    </source>
</evidence>
<evidence type="ECO:0000256" key="1">
    <source>
        <dbReference type="ARBA" id="ARBA00004651"/>
    </source>
</evidence>
<feature type="transmembrane region" description="Helical" evidence="8">
    <location>
        <begin position="176"/>
        <end position="207"/>
    </location>
</feature>
<evidence type="ECO:0000313" key="11">
    <source>
        <dbReference type="Proteomes" id="UP000198619"/>
    </source>
</evidence>
<evidence type="ECO:0000256" key="4">
    <source>
        <dbReference type="ARBA" id="ARBA00022679"/>
    </source>
</evidence>
<organism evidence="10 11">
    <name type="scientific">Clostridium frigidicarnis</name>
    <dbReference type="NCBI Taxonomy" id="84698"/>
    <lineage>
        <taxon>Bacteria</taxon>
        <taxon>Bacillati</taxon>
        <taxon>Bacillota</taxon>
        <taxon>Clostridia</taxon>
        <taxon>Eubacteriales</taxon>
        <taxon>Clostridiaceae</taxon>
        <taxon>Clostridium</taxon>
    </lineage>
</organism>
<dbReference type="EMBL" id="FOKI01000034">
    <property type="protein sequence ID" value="SFB35986.1"/>
    <property type="molecule type" value="Genomic_DNA"/>
</dbReference>
<reference evidence="10 11" key="1">
    <citation type="submission" date="2016-10" db="EMBL/GenBank/DDBJ databases">
        <authorList>
            <person name="de Groot N.N."/>
        </authorList>
    </citation>
    <scope>NUCLEOTIDE SEQUENCE [LARGE SCALE GENOMIC DNA]</scope>
    <source>
        <strain evidence="10 11">DSM 12271</strain>
    </source>
</reference>
<dbReference type="RefSeq" id="WP_090042640.1">
    <property type="nucleotide sequence ID" value="NZ_FOKI01000034.1"/>
</dbReference>
<feature type="transmembrane region" description="Helical" evidence="8">
    <location>
        <begin position="330"/>
        <end position="353"/>
    </location>
</feature>
<evidence type="ECO:0000256" key="5">
    <source>
        <dbReference type="ARBA" id="ARBA00022692"/>
    </source>
</evidence>
<dbReference type="STRING" id="84698.SAMN04488528_10348"/>